<dbReference type="KEGG" id="hfl:PUV54_05180"/>
<dbReference type="AlphaFoldDB" id="A0AAE9ZK23"/>
<reference evidence="3" key="1">
    <citation type="submission" date="2023-02" db="EMBL/GenBank/DDBJ databases">
        <title>Genome sequence of Hyphococcus flavus.</title>
        <authorList>
            <person name="Rong J.-C."/>
            <person name="Zhao Q."/>
            <person name="Yi M."/>
            <person name="Wu J.-Y."/>
        </authorList>
    </citation>
    <scope>NUCLEOTIDE SEQUENCE</scope>
    <source>
        <strain evidence="3">MCCC 1K03223</strain>
    </source>
</reference>
<evidence type="ECO:0000313" key="3">
    <source>
        <dbReference type="EMBL" id="WDI32586.1"/>
    </source>
</evidence>
<name>A0AAE9ZK23_9PROT</name>
<proteinExistence type="predicted"/>
<dbReference type="Pfam" id="PF12705">
    <property type="entry name" value="PDDEXK_1"/>
    <property type="match status" value="1"/>
</dbReference>
<evidence type="ECO:0000256" key="1">
    <source>
        <dbReference type="SAM" id="MobiDB-lite"/>
    </source>
</evidence>
<accession>A0AAE9ZK23</accession>
<dbReference type="RefSeq" id="WP_274494517.1">
    <property type="nucleotide sequence ID" value="NZ_CP118166.1"/>
</dbReference>
<dbReference type="Proteomes" id="UP001214043">
    <property type="component" value="Chromosome"/>
</dbReference>
<sequence length="997" mass="110226">MTSSTNPFSGPGPRFFSIPPGRAFLEDLAEGVVDACRKNDFQIPDVTIYLPTRRAMRALGDAFLKASHARAVLPPRIRALGDIDEDELVLFEGAAEDEAALSPAVPPAQRRLMLARLVTERERTYFEGQRRWPGAIAAADELGKLLDSLYTEEIKPTKLHDIVPDGLAHHWKESLEFLSIIVTEWPSILKEQGLMDPAARRIALIGLQAQRWKEHPPRKPVIIAGTTGSTPAVARMMKVVAGLPAGAVVLPGLDLEAPDSVWDAVDEPHPQSGLKALIQSLEIGRRDVRIWPASGTVKHNSRTDLISVALRPAGASDGWRDWAADARAAKTSISEAVEGLSLIEARDEECEASIIALKLRETLEASGRTGMLVTPDRDLSRRVALKMRRWGVTVDDSAGAPFANTLCGGFLRLTAQWLNDASDPVKVMALIDHPIFGGGMAPSVFQKARSFFDRGLRGLRPASTIAGLRRKLENQQVLPEFAAELLESLERAAAMWPGKDSSFSGRVHAHLAVAEQLSSVDDEKGEVRLWRGEDGEAGASALPQLMESLSLIAYDRPEEYADIFTRLIAGVMVRRRSPAHPRITILGPLEARLQTADVVVLGGLNESVWPRDAAIDPFLSRPMRRELGLPSPERRIGLAAHDFMQMTSMGEVMLTRSTRAGGKPTKPSRWIVRLKNILKGADALEKVDDTSRWESLSDLLDQPEKVLQIAAPAPRPPVDARPKRYSVTQIEKLLRDPYAVYARHILRLDPLDPLGEDFSSRYLGNLLHKVLEVYFREAGDNSEVEESVEHLSQIFERHAQDYGLDETHFCFLKRRLEEAFQQIIDWDVKRQRLGCPAVIEGKGVWTFPLNSLEFTLSARADRIDQIRDGGAYIIDYKSGEPPSLDQQKAMFSPQLPLTGLIVEQGGFEEIGAASVSGFEFLRLIGGKKDSEKSSGFTGEDASALIGDTRDGLFSILRHFADPSTSFPSQPRPQYANRFGDFDHLARRRERQAQGGDE</sequence>
<keyword evidence="4" id="KW-1185">Reference proteome</keyword>
<gene>
    <name evidence="3" type="primary">addB</name>
    <name evidence="3" type="ORF">PUV54_05180</name>
</gene>
<evidence type="ECO:0000259" key="2">
    <source>
        <dbReference type="Pfam" id="PF12705"/>
    </source>
</evidence>
<dbReference type="EMBL" id="CP118166">
    <property type="protein sequence ID" value="WDI32586.1"/>
    <property type="molecule type" value="Genomic_DNA"/>
</dbReference>
<evidence type="ECO:0000313" key="4">
    <source>
        <dbReference type="Proteomes" id="UP001214043"/>
    </source>
</evidence>
<feature type="domain" description="PD-(D/E)XK endonuclease-like" evidence="2">
    <location>
        <begin position="725"/>
        <end position="923"/>
    </location>
</feature>
<dbReference type="InterPro" id="IPR011604">
    <property type="entry name" value="PDDEXK-like_dom_sf"/>
</dbReference>
<protein>
    <submittedName>
        <fullName evidence="3">Double-strand break repair protein AddB</fullName>
    </submittedName>
</protein>
<dbReference type="SUPFAM" id="SSF52540">
    <property type="entry name" value="P-loop containing nucleoside triphosphate hydrolases"/>
    <property type="match status" value="1"/>
</dbReference>
<dbReference type="InterPro" id="IPR038726">
    <property type="entry name" value="PDDEXK_AddAB-type"/>
</dbReference>
<dbReference type="NCBIfam" id="TIGR02786">
    <property type="entry name" value="addB_alphas"/>
    <property type="match status" value="1"/>
</dbReference>
<dbReference type="InterPro" id="IPR014153">
    <property type="entry name" value="Ds_break_AddB"/>
</dbReference>
<dbReference type="Gene3D" id="3.90.320.10">
    <property type="match status" value="1"/>
</dbReference>
<dbReference type="InterPro" id="IPR027417">
    <property type="entry name" value="P-loop_NTPase"/>
</dbReference>
<feature type="region of interest" description="Disordered" evidence="1">
    <location>
        <begin position="963"/>
        <end position="997"/>
    </location>
</feature>
<organism evidence="3 4">
    <name type="scientific">Hyphococcus flavus</name>
    <dbReference type="NCBI Taxonomy" id="1866326"/>
    <lineage>
        <taxon>Bacteria</taxon>
        <taxon>Pseudomonadati</taxon>
        <taxon>Pseudomonadota</taxon>
        <taxon>Alphaproteobacteria</taxon>
        <taxon>Parvularculales</taxon>
        <taxon>Parvularculaceae</taxon>
        <taxon>Hyphococcus</taxon>
    </lineage>
</organism>